<evidence type="ECO:0000313" key="2">
    <source>
        <dbReference type="EMBL" id="MBD2609234.1"/>
    </source>
</evidence>
<proteinExistence type="predicted"/>
<protein>
    <submittedName>
        <fullName evidence="2">Uncharacterized protein</fullName>
    </submittedName>
</protein>
<feature type="region of interest" description="Disordered" evidence="1">
    <location>
        <begin position="28"/>
        <end position="84"/>
    </location>
</feature>
<comment type="caution">
    <text evidence="2">The sequence shown here is derived from an EMBL/GenBank/DDBJ whole genome shotgun (WGS) entry which is preliminary data.</text>
</comment>
<evidence type="ECO:0000256" key="1">
    <source>
        <dbReference type="SAM" id="MobiDB-lite"/>
    </source>
</evidence>
<name>A0ABR8H1A7_9CYAN</name>
<feature type="region of interest" description="Disordered" evidence="1">
    <location>
        <begin position="105"/>
        <end position="130"/>
    </location>
</feature>
<sequence>MTVGIHSGESLVSENNFVVRKQESTCEAKESSAKSPNELLGELPSAVQLDIQPEESKEDITSELPESQTEPPEPDSQLCHDDNFTSELYSESLDALPLVEANNHGMTSINSESPDDLLFSSSNSDESKDSLTAPLQLTGAALARRLNVSPSTLRHKKNARNFGQWTLGHDPDGIAWYFDGQKFISS</sequence>
<dbReference type="Proteomes" id="UP000660380">
    <property type="component" value="Unassembled WGS sequence"/>
</dbReference>
<accession>A0ABR8H1A7</accession>
<keyword evidence="3" id="KW-1185">Reference proteome</keyword>
<dbReference type="EMBL" id="JACJTA010000138">
    <property type="protein sequence ID" value="MBD2609234.1"/>
    <property type="molecule type" value="Genomic_DNA"/>
</dbReference>
<gene>
    <name evidence="2" type="ORF">H6G81_33190</name>
</gene>
<organism evidence="2 3">
    <name type="scientific">Scytonema hofmannii FACHB-248</name>
    <dbReference type="NCBI Taxonomy" id="1842502"/>
    <lineage>
        <taxon>Bacteria</taxon>
        <taxon>Bacillati</taxon>
        <taxon>Cyanobacteriota</taxon>
        <taxon>Cyanophyceae</taxon>
        <taxon>Nostocales</taxon>
        <taxon>Scytonemataceae</taxon>
        <taxon>Scytonema</taxon>
    </lineage>
</organism>
<reference evidence="2 3" key="1">
    <citation type="journal article" date="2020" name="ISME J.">
        <title>Comparative genomics reveals insights into cyanobacterial evolution and habitat adaptation.</title>
        <authorList>
            <person name="Chen M.Y."/>
            <person name="Teng W.K."/>
            <person name="Zhao L."/>
            <person name="Hu C.X."/>
            <person name="Zhou Y.K."/>
            <person name="Han B.P."/>
            <person name="Song L.R."/>
            <person name="Shu W.S."/>
        </authorList>
    </citation>
    <scope>NUCLEOTIDE SEQUENCE [LARGE SCALE GENOMIC DNA]</scope>
    <source>
        <strain evidence="2 3">FACHB-248</strain>
    </source>
</reference>
<dbReference type="RefSeq" id="WP_029631012.1">
    <property type="nucleotide sequence ID" value="NZ_JACJTA010000138.1"/>
</dbReference>
<evidence type="ECO:0000313" key="3">
    <source>
        <dbReference type="Proteomes" id="UP000660380"/>
    </source>
</evidence>